<organism evidence="10 11">
    <name type="scientific">Coraliomargarita akajimensis (strain DSM 45221 / IAM 15411 / JCM 23193 / KCTC 12865 / 04OKA010-24)</name>
    <dbReference type="NCBI Taxonomy" id="583355"/>
    <lineage>
        <taxon>Bacteria</taxon>
        <taxon>Pseudomonadati</taxon>
        <taxon>Verrucomicrobiota</taxon>
        <taxon>Opitutia</taxon>
        <taxon>Puniceicoccales</taxon>
        <taxon>Coraliomargaritaceae</taxon>
        <taxon>Coraliomargarita</taxon>
    </lineage>
</organism>
<evidence type="ECO:0000256" key="5">
    <source>
        <dbReference type="ARBA" id="ARBA00022692"/>
    </source>
</evidence>
<feature type="transmembrane region" description="Helical" evidence="9">
    <location>
        <begin position="359"/>
        <end position="378"/>
    </location>
</feature>
<evidence type="ECO:0000256" key="1">
    <source>
        <dbReference type="ARBA" id="ARBA00004651"/>
    </source>
</evidence>
<comment type="subcellular location">
    <subcellularLocation>
        <location evidence="1 8">Cell membrane</location>
        <topology evidence="1 8">Multi-pass membrane protein</topology>
    </subcellularLocation>
</comment>
<dbReference type="InterPro" id="IPR045018">
    <property type="entry name" value="Azg-like"/>
</dbReference>
<evidence type="ECO:0000256" key="8">
    <source>
        <dbReference type="PIRNR" id="PIRNR005353"/>
    </source>
</evidence>
<feature type="transmembrane region" description="Helical" evidence="9">
    <location>
        <begin position="21"/>
        <end position="45"/>
    </location>
</feature>
<dbReference type="GO" id="GO:0005345">
    <property type="term" value="F:purine nucleobase transmembrane transporter activity"/>
    <property type="evidence" value="ECO:0007669"/>
    <property type="project" value="TreeGrafter"/>
</dbReference>
<feature type="transmembrane region" description="Helical" evidence="9">
    <location>
        <begin position="331"/>
        <end position="352"/>
    </location>
</feature>
<feature type="transmembrane region" description="Helical" evidence="9">
    <location>
        <begin position="195"/>
        <end position="211"/>
    </location>
</feature>
<feature type="transmembrane region" description="Helical" evidence="9">
    <location>
        <begin position="297"/>
        <end position="319"/>
    </location>
</feature>
<dbReference type="InterPro" id="IPR026033">
    <property type="entry name" value="Azg-like_bact_archaea"/>
</dbReference>
<dbReference type="PIRSF" id="PIRSF005353">
    <property type="entry name" value="PbuG"/>
    <property type="match status" value="1"/>
</dbReference>
<dbReference type="Proteomes" id="UP000000925">
    <property type="component" value="Chromosome"/>
</dbReference>
<sequence length="444" mass="47588">MNFFNKFFDFEGQQTTWRRESVAGLTTFAAMAYILVVNPMILGNAGMNPEAVMTATALAAAFGCFIMAFWAKYPIALAPGMGTNAYFAFIVVLGMGVPWQGALALTFWNGLIFLIMSVTGFRKRIVEAIPKGLQVGIQAGIGCFIALLGFKAAGLVQASPATIITHGDFTNPAVLLALGGLFLMCTLSVWRVPGAIIISMVLLAVAGLFVLDPASPEAARTTLTQMPEGLVGVPTGLGETFLQLEWLYPFTNPESLKVLFVLLILDLFDSVGTIIGLSRRANLLDHDEKLPKINQALGADAVATMGGALLGTSTTTSYIESAAGIEAGGRTGFTSLVVGSCFLLSLFFYPIITAIPSIATAPALIFVGLLMAEGLRHIPYDEYTERVTAILTALTIPLFFSVTHGIAIGTLLYIFLRVSRGRAKEVPWMTYVIGLTFIVFYVFE</sequence>
<dbReference type="HOGENOM" id="CLU_024508_0_1_0"/>
<dbReference type="OrthoDB" id="9808458at2"/>
<dbReference type="eggNOG" id="COG2252">
    <property type="taxonomic scope" value="Bacteria"/>
</dbReference>
<evidence type="ECO:0000313" key="11">
    <source>
        <dbReference type="Proteomes" id="UP000000925"/>
    </source>
</evidence>
<evidence type="ECO:0000256" key="7">
    <source>
        <dbReference type="ARBA" id="ARBA00023136"/>
    </source>
</evidence>
<dbReference type="Pfam" id="PF00860">
    <property type="entry name" value="Xan_ur_permease"/>
    <property type="match status" value="1"/>
</dbReference>
<reference evidence="10 11" key="1">
    <citation type="journal article" date="2010" name="Stand. Genomic Sci.">
        <title>Complete genome sequence of Coraliomargarita akajimensis type strain (04OKA010-24).</title>
        <authorList>
            <person name="Mavromatis K."/>
            <person name="Abt B."/>
            <person name="Brambilla E."/>
            <person name="Lapidus A."/>
            <person name="Copeland A."/>
            <person name="Deshpande S."/>
            <person name="Nolan M."/>
            <person name="Lucas S."/>
            <person name="Tice H."/>
            <person name="Cheng J.F."/>
            <person name="Han C."/>
            <person name="Detter J.C."/>
            <person name="Woyke T."/>
            <person name="Goodwin L."/>
            <person name="Pitluck S."/>
            <person name="Held B."/>
            <person name="Brettin T."/>
            <person name="Tapia R."/>
            <person name="Ivanova N."/>
            <person name="Mikhailova N."/>
            <person name="Pati A."/>
            <person name="Liolios K."/>
            <person name="Chen A."/>
            <person name="Palaniappan K."/>
            <person name="Land M."/>
            <person name="Hauser L."/>
            <person name="Chang Y.J."/>
            <person name="Jeffries C.D."/>
            <person name="Rohde M."/>
            <person name="Goker M."/>
            <person name="Bristow J."/>
            <person name="Eisen J.A."/>
            <person name="Markowitz V."/>
            <person name="Hugenholtz P."/>
            <person name="Klenk H.P."/>
            <person name="Kyrpides N.C."/>
        </authorList>
    </citation>
    <scope>NUCLEOTIDE SEQUENCE [LARGE SCALE GENOMIC DNA]</scope>
    <source>
        <strain evidence="11">DSM 45221 / IAM 15411 / JCM 23193 / KCTC 12865</strain>
    </source>
</reference>
<keyword evidence="11" id="KW-1185">Reference proteome</keyword>
<dbReference type="GO" id="GO:0005886">
    <property type="term" value="C:plasma membrane"/>
    <property type="evidence" value="ECO:0007669"/>
    <property type="project" value="UniProtKB-SubCell"/>
</dbReference>
<protein>
    <submittedName>
        <fullName evidence="10">Xanthine/uracil/vitamin C permease</fullName>
    </submittedName>
</protein>
<name>D5EHS5_CORAD</name>
<evidence type="ECO:0000313" key="10">
    <source>
        <dbReference type="EMBL" id="ADE54116.1"/>
    </source>
</evidence>
<feature type="transmembrane region" description="Helical" evidence="9">
    <location>
        <begin position="133"/>
        <end position="153"/>
    </location>
</feature>
<dbReference type="PANTHER" id="PTHR43337">
    <property type="entry name" value="XANTHINE/URACIL PERMEASE C887.17-RELATED"/>
    <property type="match status" value="1"/>
</dbReference>
<feature type="transmembrane region" description="Helical" evidence="9">
    <location>
        <begin position="51"/>
        <end position="70"/>
    </location>
</feature>
<accession>D5EHS5</accession>
<gene>
    <name evidence="10" type="ordered locus">Caka_1095</name>
</gene>
<dbReference type="AlphaFoldDB" id="D5EHS5"/>
<evidence type="ECO:0000256" key="2">
    <source>
        <dbReference type="ARBA" id="ARBA00005697"/>
    </source>
</evidence>
<feature type="transmembrane region" description="Helical" evidence="9">
    <location>
        <begin position="390"/>
        <end position="414"/>
    </location>
</feature>
<evidence type="ECO:0000256" key="3">
    <source>
        <dbReference type="ARBA" id="ARBA00022448"/>
    </source>
</evidence>
<keyword evidence="6 8" id="KW-1133">Transmembrane helix</keyword>
<dbReference type="InterPro" id="IPR006043">
    <property type="entry name" value="NCS2"/>
</dbReference>
<feature type="transmembrane region" description="Helical" evidence="9">
    <location>
        <begin position="102"/>
        <end position="121"/>
    </location>
</feature>
<dbReference type="RefSeq" id="WP_013042838.1">
    <property type="nucleotide sequence ID" value="NC_014008.1"/>
</dbReference>
<dbReference type="KEGG" id="caa:Caka_1095"/>
<keyword evidence="7 8" id="KW-0472">Membrane</keyword>
<evidence type="ECO:0000256" key="9">
    <source>
        <dbReference type="SAM" id="Phobius"/>
    </source>
</evidence>
<dbReference type="EMBL" id="CP001998">
    <property type="protein sequence ID" value="ADE54116.1"/>
    <property type="molecule type" value="Genomic_DNA"/>
</dbReference>
<keyword evidence="4 8" id="KW-1003">Cell membrane</keyword>
<keyword evidence="5 8" id="KW-0812">Transmembrane</keyword>
<feature type="transmembrane region" description="Helical" evidence="9">
    <location>
        <begin position="258"/>
        <end position="277"/>
    </location>
</feature>
<feature type="transmembrane region" description="Helical" evidence="9">
    <location>
        <begin position="77"/>
        <end position="96"/>
    </location>
</feature>
<proteinExistence type="inferred from homology"/>
<dbReference type="STRING" id="583355.Caka_1095"/>
<feature type="transmembrane region" description="Helical" evidence="9">
    <location>
        <begin position="426"/>
        <end position="443"/>
    </location>
</feature>
<evidence type="ECO:0000256" key="6">
    <source>
        <dbReference type="ARBA" id="ARBA00022989"/>
    </source>
</evidence>
<dbReference type="PANTHER" id="PTHR43337:SF1">
    <property type="entry name" value="XANTHINE_URACIL PERMEASE C887.17-RELATED"/>
    <property type="match status" value="1"/>
</dbReference>
<evidence type="ECO:0000256" key="4">
    <source>
        <dbReference type="ARBA" id="ARBA00022475"/>
    </source>
</evidence>
<keyword evidence="3 8" id="KW-0813">Transport</keyword>
<comment type="similarity">
    <text evidence="2 8">Belongs to the nucleobase:cation symporter-2 (NCS2) (TC 2.A.40) family. Azg-like subfamily.</text>
</comment>